<reference evidence="2 3" key="1">
    <citation type="submission" date="2021-01" db="EMBL/GenBank/DDBJ databases">
        <title>Belnapia mucosa sp. nov. and Belnapia arida sp. nov., isolated from the Tabernas Desert (Almeria, Spain).</title>
        <authorList>
            <person name="Molina-Menor E."/>
            <person name="Vidal-Verdu A."/>
            <person name="Calonge A."/>
            <person name="Satari L."/>
            <person name="Pereto Magraner J."/>
            <person name="Porcar Miralles M."/>
        </authorList>
    </citation>
    <scope>NUCLEOTIDE SEQUENCE [LARGE SCALE GENOMIC DNA]</scope>
    <source>
        <strain evidence="2 3">T6</strain>
    </source>
</reference>
<evidence type="ECO:0000313" key="2">
    <source>
        <dbReference type="EMBL" id="MBL6454079.1"/>
    </source>
</evidence>
<proteinExistence type="predicted"/>
<name>A0ABS1UX80_9PROT</name>
<accession>A0ABS1UX80</accession>
<feature type="domain" description="Flagellar protein FlgJ N-terminal" evidence="1">
    <location>
        <begin position="32"/>
        <end position="73"/>
    </location>
</feature>
<dbReference type="EMBL" id="JAEUXJ010000001">
    <property type="protein sequence ID" value="MBL6454079.1"/>
    <property type="molecule type" value="Genomic_DNA"/>
</dbReference>
<gene>
    <name evidence="2" type="ORF">JMJ55_02015</name>
</gene>
<dbReference type="Proteomes" id="UP000606490">
    <property type="component" value="Unassembled WGS sequence"/>
</dbReference>
<dbReference type="InterPro" id="IPR019301">
    <property type="entry name" value="Flagellar_prot_FlgJ_N"/>
</dbReference>
<evidence type="ECO:0000259" key="1">
    <source>
        <dbReference type="Pfam" id="PF10135"/>
    </source>
</evidence>
<dbReference type="RefSeq" id="WP_202823810.1">
    <property type="nucleotide sequence ID" value="NZ_JAEUXJ010000001.1"/>
</dbReference>
<dbReference type="Pfam" id="PF10135">
    <property type="entry name" value="Rod-binding"/>
    <property type="match status" value="1"/>
</dbReference>
<comment type="caution">
    <text evidence="2">The sequence shown here is derived from an EMBL/GenBank/DDBJ whole genome shotgun (WGS) entry which is preliminary data.</text>
</comment>
<evidence type="ECO:0000313" key="3">
    <source>
        <dbReference type="Proteomes" id="UP000606490"/>
    </source>
</evidence>
<protein>
    <submittedName>
        <fullName evidence="2">Rod-binding protein</fullName>
    </submittedName>
</protein>
<organism evidence="2 3">
    <name type="scientific">Belnapia mucosa</name>
    <dbReference type="NCBI Taxonomy" id="2804532"/>
    <lineage>
        <taxon>Bacteria</taxon>
        <taxon>Pseudomonadati</taxon>
        <taxon>Pseudomonadota</taxon>
        <taxon>Alphaproteobacteria</taxon>
        <taxon>Acetobacterales</taxon>
        <taxon>Roseomonadaceae</taxon>
        <taxon>Belnapia</taxon>
    </lineage>
</organism>
<sequence length="90" mass="9527">MRIEAPPALRRAAQAFEAQALGQMLQPLFATLPAGRFGGGAAEAQWQPMLVNEMAAAASRAGRGLGLGDAVLREMLRWQSAGAEHGERRG</sequence>
<keyword evidence="3" id="KW-1185">Reference proteome</keyword>